<dbReference type="AlphaFoldDB" id="A0A1F6V543"/>
<name>A0A1F6V543_9PROT</name>
<dbReference type="InterPro" id="IPR045394">
    <property type="entry name" value="Abhydrolase_dom"/>
</dbReference>
<dbReference type="EMBL" id="MFSP01000118">
    <property type="protein sequence ID" value="OGI64830.1"/>
    <property type="molecule type" value="Genomic_DNA"/>
</dbReference>
<comment type="caution">
    <text evidence="2">The sequence shown here is derived from an EMBL/GenBank/DDBJ whole genome shotgun (WGS) entry which is preliminary data.</text>
</comment>
<feature type="domain" description="Alpha/beta hydrolase" evidence="1">
    <location>
        <begin position="61"/>
        <end position="164"/>
    </location>
</feature>
<protein>
    <recommendedName>
        <fullName evidence="1">Alpha/beta hydrolase domain-containing protein</fullName>
    </recommendedName>
</protein>
<evidence type="ECO:0000259" key="1">
    <source>
        <dbReference type="Pfam" id="PF20091"/>
    </source>
</evidence>
<organism evidence="2 3">
    <name type="scientific">Candidatus Muproteobacteria bacterium RBG_16_60_9</name>
    <dbReference type="NCBI Taxonomy" id="1817755"/>
    <lineage>
        <taxon>Bacteria</taxon>
        <taxon>Pseudomonadati</taxon>
        <taxon>Pseudomonadota</taxon>
        <taxon>Candidatus Muproteobacteria</taxon>
    </lineage>
</organism>
<evidence type="ECO:0000313" key="3">
    <source>
        <dbReference type="Proteomes" id="UP000179076"/>
    </source>
</evidence>
<accession>A0A1F6V543</accession>
<dbReference type="Proteomes" id="UP000179076">
    <property type="component" value="Unassembled WGS sequence"/>
</dbReference>
<reference evidence="2 3" key="1">
    <citation type="journal article" date="2016" name="Nat. Commun.">
        <title>Thousands of microbial genomes shed light on interconnected biogeochemical processes in an aquifer system.</title>
        <authorList>
            <person name="Anantharaman K."/>
            <person name="Brown C.T."/>
            <person name="Hug L.A."/>
            <person name="Sharon I."/>
            <person name="Castelle C.J."/>
            <person name="Probst A.J."/>
            <person name="Thomas B.C."/>
            <person name="Singh A."/>
            <person name="Wilkins M.J."/>
            <person name="Karaoz U."/>
            <person name="Brodie E.L."/>
            <person name="Williams K.H."/>
            <person name="Hubbard S.S."/>
            <person name="Banfield J.F."/>
        </authorList>
    </citation>
    <scope>NUCLEOTIDE SEQUENCE [LARGE SCALE GENOMIC DNA]</scope>
</reference>
<proteinExistence type="predicted"/>
<dbReference type="Pfam" id="PF20091">
    <property type="entry name" value="Abhydrolase_10"/>
    <property type="match status" value="1"/>
</dbReference>
<gene>
    <name evidence="2" type="ORF">A2W18_05725</name>
</gene>
<sequence>MENTNEQERKAHPKQGFPNIPGVKYTGLMTTGDLFDFGPQFKSGILTTLPPVVTSPYPVFVPKTDKDGNDIAGVRFPDVEVPLATYTGWALRGAAFAADDLCDGFGQAIPLVKTKAERLASGDPRLSLEERYPNHEIYGKKVQWAARKLQHQGFMLAEDVERAVQAAEASGIGK</sequence>
<evidence type="ECO:0000313" key="2">
    <source>
        <dbReference type="EMBL" id="OGI64830.1"/>
    </source>
</evidence>